<dbReference type="Gene3D" id="3.40.50.360">
    <property type="match status" value="1"/>
</dbReference>
<dbReference type="InterPro" id="IPR001094">
    <property type="entry name" value="Flavdoxin-like"/>
</dbReference>
<dbReference type="SUPFAM" id="SSF52218">
    <property type="entry name" value="Flavoproteins"/>
    <property type="match status" value="1"/>
</dbReference>
<proteinExistence type="predicted"/>
<dbReference type="GO" id="GO:0016491">
    <property type="term" value="F:oxidoreductase activity"/>
    <property type="evidence" value="ECO:0007669"/>
    <property type="project" value="TreeGrafter"/>
</dbReference>
<dbReference type="InterPro" id="IPR008254">
    <property type="entry name" value="Flavodoxin/NO_synth"/>
</dbReference>
<keyword evidence="3" id="KW-0249">Electron transport</keyword>
<dbReference type="PRINTS" id="PR00369">
    <property type="entry name" value="FLAVODOXIN"/>
</dbReference>
<dbReference type="RefSeq" id="WP_094199873.1">
    <property type="nucleotide sequence ID" value="NZ_NBIM01000001.1"/>
</dbReference>
<protein>
    <submittedName>
        <fullName evidence="5">Flavodoxin</fullName>
    </submittedName>
</protein>
<keyword evidence="2" id="KW-0288">FMN</keyword>
<dbReference type="GO" id="GO:0050660">
    <property type="term" value="F:flavin adenine dinucleotide binding"/>
    <property type="evidence" value="ECO:0007669"/>
    <property type="project" value="TreeGrafter"/>
</dbReference>
<comment type="caution">
    <text evidence="5">The sequence shown here is derived from an EMBL/GenBank/DDBJ whole genome shotgun (WGS) entry which is preliminary data.</text>
</comment>
<dbReference type="EMBL" id="NBIM01000001">
    <property type="protein sequence ID" value="OXY83098.1"/>
    <property type="molecule type" value="Genomic_DNA"/>
</dbReference>
<keyword evidence="6" id="KW-1185">Reference proteome</keyword>
<dbReference type="GO" id="GO:0005829">
    <property type="term" value="C:cytosol"/>
    <property type="evidence" value="ECO:0007669"/>
    <property type="project" value="TreeGrafter"/>
</dbReference>
<evidence type="ECO:0000256" key="2">
    <source>
        <dbReference type="ARBA" id="ARBA00022643"/>
    </source>
</evidence>
<dbReference type="AlphaFoldDB" id="A0A233RI84"/>
<reference evidence="5 6" key="1">
    <citation type="submission" date="2017-08" db="EMBL/GenBank/DDBJ databases">
        <title>A Genome Sequence of Oceanimonas doudoroffii ATCC 27123T.</title>
        <authorList>
            <person name="Brennan M.A."/>
            <person name="Maclea K.S."/>
            <person name="Mcclelland W.D."/>
            <person name="Trachtenberg A.M."/>
        </authorList>
    </citation>
    <scope>NUCLEOTIDE SEQUENCE [LARGE SCALE GENOMIC DNA]</scope>
    <source>
        <strain evidence="5 6">ATCC 27123</strain>
    </source>
</reference>
<dbReference type="NCBIfam" id="NF005989">
    <property type="entry name" value="PRK08105.1"/>
    <property type="match status" value="1"/>
</dbReference>
<evidence type="ECO:0000256" key="1">
    <source>
        <dbReference type="ARBA" id="ARBA00022630"/>
    </source>
</evidence>
<dbReference type="Proteomes" id="UP000242757">
    <property type="component" value="Unassembled WGS sequence"/>
</dbReference>
<keyword evidence="1" id="KW-0285">Flavoprotein</keyword>
<dbReference type="PANTHER" id="PTHR19384">
    <property type="entry name" value="NITRIC OXIDE SYNTHASE-RELATED"/>
    <property type="match status" value="1"/>
</dbReference>
<evidence type="ECO:0000256" key="3">
    <source>
        <dbReference type="ARBA" id="ARBA00022982"/>
    </source>
</evidence>
<evidence type="ECO:0000259" key="4">
    <source>
        <dbReference type="PROSITE" id="PS50902"/>
    </source>
</evidence>
<sequence>MATVDIIIGTVYGSAVLVAETLKEELVKAGHGVTLHEDAELADLDPSHFWLFVTSTTGQGDIPPNLVPLFETLREACPPIPAVRYALVALGDSSYEDFCGAGKKLDEQLQELQAQAVTDRLLVDATETLEPEVPALAWLKGWMDRI</sequence>
<name>A0A233RI84_9GAMM</name>
<dbReference type="PROSITE" id="PS50902">
    <property type="entry name" value="FLAVODOXIN_LIKE"/>
    <property type="match status" value="1"/>
</dbReference>
<dbReference type="GO" id="GO:0010181">
    <property type="term" value="F:FMN binding"/>
    <property type="evidence" value="ECO:0007669"/>
    <property type="project" value="InterPro"/>
</dbReference>
<evidence type="ECO:0000313" key="5">
    <source>
        <dbReference type="EMBL" id="OXY83098.1"/>
    </source>
</evidence>
<dbReference type="InterPro" id="IPR029039">
    <property type="entry name" value="Flavoprotein-like_sf"/>
</dbReference>
<organism evidence="5 6">
    <name type="scientific">Oceanimonas doudoroffii</name>
    <dbReference type="NCBI Taxonomy" id="84158"/>
    <lineage>
        <taxon>Bacteria</taxon>
        <taxon>Pseudomonadati</taxon>
        <taxon>Pseudomonadota</taxon>
        <taxon>Gammaproteobacteria</taxon>
        <taxon>Aeromonadales</taxon>
        <taxon>Aeromonadaceae</taxon>
        <taxon>Oceanimonas</taxon>
    </lineage>
</organism>
<keyword evidence="3" id="KW-0813">Transport</keyword>
<dbReference type="OrthoDB" id="359268at2"/>
<dbReference type="Pfam" id="PF00258">
    <property type="entry name" value="Flavodoxin_1"/>
    <property type="match status" value="1"/>
</dbReference>
<feature type="domain" description="Flavodoxin-like" evidence="4">
    <location>
        <begin position="4"/>
        <end position="143"/>
    </location>
</feature>
<accession>A0A233RI84</accession>
<evidence type="ECO:0000313" key="6">
    <source>
        <dbReference type="Proteomes" id="UP000242757"/>
    </source>
</evidence>
<gene>
    <name evidence="5" type="ORF">B6S08_06265</name>
</gene>